<dbReference type="Pfam" id="PF00005">
    <property type="entry name" value="ABC_tran"/>
    <property type="match status" value="1"/>
</dbReference>
<dbReference type="InterPro" id="IPR003439">
    <property type="entry name" value="ABC_transporter-like_ATP-bd"/>
</dbReference>
<evidence type="ECO:0000256" key="6">
    <source>
        <dbReference type="ARBA" id="ARBA00022840"/>
    </source>
</evidence>
<comment type="caution">
    <text evidence="10">The sequence shown here is derived from an EMBL/GenBank/DDBJ whole genome shotgun (WGS) entry which is preliminary data.</text>
</comment>
<dbReference type="EMBL" id="MLFR01000001">
    <property type="protein sequence ID" value="ORM71583.1"/>
    <property type="molecule type" value="Genomic_DNA"/>
</dbReference>
<keyword evidence="2" id="KW-0813">Transport</keyword>
<evidence type="ECO:0000256" key="3">
    <source>
        <dbReference type="ARBA" id="ARBA00022475"/>
    </source>
</evidence>
<keyword evidence="8" id="KW-0472">Membrane</keyword>
<evidence type="ECO:0000256" key="1">
    <source>
        <dbReference type="ARBA" id="ARBA00006526"/>
    </source>
</evidence>
<keyword evidence="4" id="KW-0997">Cell inner membrane</keyword>
<dbReference type="InterPro" id="IPR017871">
    <property type="entry name" value="ABC_transporter-like_CS"/>
</dbReference>
<proteinExistence type="inferred from homology"/>
<dbReference type="NCBIfam" id="NF007601">
    <property type="entry name" value="PRK10247.1"/>
    <property type="match status" value="1"/>
</dbReference>
<name>A0A1X1D4I6_9GAMM</name>
<keyword evidence="6 10" id="KW-0067">ATP-binding</keyword>
<evidence type="ECO:0000256" key="5">
    <source>
        <dbReference type="ARBA" id="ARBA00022741"/>
    </source>
</evidence>
<feature type="domain" description="ABC transporter" evidence="9">
    <location>
        <begin position="8"/>
        <end position="222"/>
    </location>
</feature>
<evidence type="ECO:0000313" key="11">
    <source>
        <dbReference type="Proteomes" id="UP000193558"/>
    </source>
</evidence>
<dbReference type="PROSITE" id="PS50893">
    <property type="entry name" value="ABC_TRANSPORTER_2"/>
    <property type="match status" value="1"/>
</dbReference>
<comment type="similarity">
    <text evidence="1">Belongs to the ABC transporter superfamily. Drug exporter-2 (TC 3.A.1.117) family.</text>
</comment>
<organism evidence="10 11">
    <name type="scientific">Pantoea rwandensis</name>
    <dbReference type="NCBI Taxonomy" id="1076550"/>
    <lineage>
        <taxon>Bacteria</taxon>
        <taxon>Pseudomonadati</taxon>
        <taxon>Pseudomonadota</taxon>
        <taxon>Gammaproteobacteria</taxon>
        <taxon>Enterobacterales</taxon>
        <taxon>Erwiniaceae</taxon>
        <taxon>Pantoea</taxon>
    </lineage>
</organism>
<evidence type="ECO:0000259" key="9">
    <source>
        <dbReference type="PROSITE" id="PS50893"/>
    </source>
</evidence>
<sequence>MTTDFPLLDAQGIRYAVQGRTLLAPVSLQLQAGDFLLLTGPSGSGKSTLLKILASLLSPTAGDIRFEHRELISLKPEWYRQQVSYCFQTPQLFGETVYDNLALPWQIRQQKPSRDVLVSSLERVHLAADMLDKKIEQLSGGEKQRVGLLRNLQFLPKVLLLDEVTSALDEENKEVIQQLIRQHVQQQQLAVIWISHDANEIRDAEKVLRLVAPAQGDSHESA</sequence>
<keyword evidence="7" id="KW-1278">Translocase</keyword>
<dbReference type="SMART" id="SM00382">
    <property type="entry name" value="AAA"/>
    <property type="match status" value="1"/>
</dbReference>
<dbReference type="PANTHER" id="PTHR43423:SF12">
    <property type="entry name" value="IRON EXPORT ATP-BINDING PROTEIN FETA-RELATED"/>
    <property type="match status" value="1"/>
</dbReference>
<dbReference type="AlphaFoldDB" id="A0A1X1D4I6"/>
<dbReference type="GO" id="GO:0005524">
    <property type="term" value="F:ATP binding"/>
    <property type="evidence" value="ECO:0007669"/>
    <property type="project" value="UniProtKB-KW"/>
</dbReference>
<dbReference type="Gene3D" id="3.40.50.300">
    <property type="entry name" value="P-loop containing nucleotide triphosphate hydrolases"/>
    <property type="match status" value="1"/>
</dbReference>
<dbReference type="PROSITE" id="PS00211">
    <property type="entry name" value="ABC_TRANSPORTER_1"/>
    <property type="match status" value="1"/>
</dbReference>
<dbReference type="GO" id="GO:0016887">
    <property type="term" value="F:ATP hydrolysis activity"/>
    <property type="evidence" value="ECO:0007669"/>
    <property type="project" value="InterPro"/>
</dbReference>
<accession>A0A1X1D4I6</accession>
<dbReference type="Proteomes" id="UP000193558">
    <property type="component" value="Unassembled WGS sequence"/>
</dbReference>
<keyword evidence="3" id="KW-1003">Cell membrane</keyword>
<keyword evidence="5" id="KW-0547">Nucleotide-binding</keyword>
<evidence type="ECO:0000256" key="8">
    <source>
        <dbReference type="ARBA" id="ARBA00023136"/>
    </source>
</evidence>
<evidence type="ECO:0000256" key="7">
    <source>
        <dbReference type="ARBA" id="ARBA00022967"/>
    </source>
</evidence>
<dbReference type="SUPFAM" id="SSF52540">
    <property type="entry name" value="P-loop containing nucleoside triphosphate hydrolases"/>
    <property type="match status" value="1"/>
</dbReference>
<gene>
    <name evidence="10" type="ORF">HA51_00430</name>
</gene>
<evidence type="ECO:0000256" key="2">
    <source>
        <dbReference type="ARBA" id="ARBA00022448"/>
    </source>
</evidence>
<evidence type="ECO:0000313" key="10">
    <source>
        <dbReference type="EMBL" id="ORM71583.1"/>
    </source>
</evidence>
<dbReference type="InterPro" id="IPR003593">
    <property type="entry name" value="AAA+_ATPase"/>
</dbReference>
<evidence type="ECO:0000256" key="4">
    <source>
        <dbReference type="ARBA" id="ARBA00022519"/>
    </source>
</evidence>
<protein>
    <submittedName>
        <fullName evidence="10">Iron ABC transporter ATP-binding protein FetA</fullName>
    </submittedName>
</protein>
<dbReference type="InterPro" id="IPR027417">
    <property type="entry name" value="P-loop_NTPase"/>
</dbReference>
<dbReference type="PANTHER" id="PTHR43423">
    <property type="entry name" value="ABC TRANSPORTER I FAMILY MEMBER 17"/>
    <property type="match status" value="1"/>
</dbReference>
<dbReference type="RefSeq" id="WP_084931155.1">
    <property type="nucleotide sequence ID" value="NZ_MLFR01000001.1"/>
</dbReference>
<reference evidence="10 11" key="1">
    <citation type="journal article" date="2017" name="Antonie Van Leeuwenhoek">
        <title>Phylogenomic resolution of the bacterial genus Pantoea and its relationship with Erwinia and Tatumella.</title>
        <authorList>
            <person name="Palmer M."/>
            <person name="Steenkamp E.T."/>
            <person name="Coetzee M.P."/>
            <person name="Chan W.Y."/>
            <person name="van Zyl E."/>
            <person name="De Maayer P."/>
            <person name="Coutinho T.A."/>
            <person name="Blom J."/>
            <person name="Smits T.H."/>
            <person name="Duffy B."/>
            <person name="Venter S.N."/>
        </authorList>
    </citation>
    <scope>NUCLEOTIDE SEQUENCE [LARGE SCALE GENOMIC DNA]</scope>
    <source>
        <strain evidence="10 11">LMG 26275</strain>
    </source>
</reference>
<dbReference type="OrthoDB" id="4408248at2"/>